<evidence type="ECO:0000256" key="6">
    <source>
        <dbReference type="ARBA" id="ARBA00023136"/>
    </source>
</evidence>
<evidence type="ECO:0000256" key="1">
    <source>
        <dbReference type="ARBA" id="ARBA00004141"/>
    </source>
</evidence>
<proteinExistence type="predicted"/>
<comment type="caution">
    <text evidence="9">The sequence shown here is derived from an EMBL/GenBank/DDBJ whole genome shotgun (WGS) entry which is preliminary data.</text>
</comment>
<sequence>MLKFREDEGFVKEEEKPLPEDEFKRQVWLLFEYPESSSPARGIAIVSVLVILISIKFRGSASASSLGDKSEYVEMEEGVTESLCVADKQSRSKGNGTELARRSYANPRSVQTDV</sequence>
<dbReference type="GO" id="GO:0005251">
    <property type="term" value="F:delayed rectifier potassium channel activity"/>
    <property type="evidence" value="ECO:0007669"/>
    <property type="project" value="TreeGrafter"/>
</dbReference>
<feature type="non-terminal residue" evidence="9">
    <location>
        <position position="1"/>
    </location>
</feature>
<feature type="non-terminal residue" evidence="9">
    <location>
        <position position="114"/>
    </location>
</feature>
<keyword evidence="4" id="KW-1133">Transmembrane helix</keyword>
<keyword evidence="10" id="KW-1185">Reference proteome</keyword>
<dbReference type="AlphaFoldDB" id="A0A8J7P3Y0"/>
<dbReference type="PANTHER" id="PTHR11537:SF284">
    <property type="entry name" value="POTASSIUM VOLTAGE-GATED CHANNEL SUBFAMILY A MEMBER 4"/>
    <property type="match status" value="1"/>
</dbReference>
<name>A0A8J7P3Y0_ATRSP</name>
<protein>
    <submittedName>
        <fullName evidence="9">KCNA1 protein</fullName>
    </submittedName>
</protein>
<dbReference type="GO" id="GO:0008076">
    <property type="term" value="C:voltage-gated potassium channel complex"/>
    <property type="evidence" value="ECO:0007669"/>
    <property type="project" value="InterPro"/>
</dbReference>
<evidence type="ECO:0000256" key="3">
    <source>
        <dbReference type="ARBA" id="ARBA00022692"/>
    </source>
</evidence>
<organism evidence="9 10">
    <name type="scientific">Atractosteus spatula</name>
    <name type="common">Alligator gar</name>
    <name type="synonym">Lepisosteus spatula</name>
    <dbReference type="NCBI Taxonomy" id="7917"/>
    <lineage>
        <taxon>Eukaryota</taxon>
        <taxon>Metazoa</taxon>
        <taxon>Chordata</taxon>
        <taxon>Craniata</taxon>
        <taxon>Vertebrata</taxon>
        <taxon>Euteleostomi</taxon>
        <taxon>Actinopterygii</taxon>
        <taxon>Neopterygii</taxon>
        <taxon>Holostei</taxon>
        <taxon>Semionotiformes</taxon>
        <taxon>Lepisosteidae</taxon>
        <taxon>Atractosteus</taxon>
    </lineage>
</organism>
<gene>
    <name evidence="9" type="primary">Kcna1_2</name>
    <name evidence="9" type="ORF">GTO95_0005819</name>
</gene>
<dbReference type="InterPro" id="IPR028325">
    <property type="entry name" value="VG_K_chnl"/>
</dbReference>
<evidence type="ECO:0000256" key="8">
    <source>
        <dbReference type="SAM" id="MobiDB-lite"/>
    </source>
</evidence>
<dbReference type="Gene3D" id="1.20.120.350">
    <property type="entry name" value="Voltage-gated potassium channels. Chain C"/>
    <property type="match status" value="1"/>
</dbReference>
<evidence type="ECO:0000313" key="10">
    <source>
        <dbReference type="Proteomes" id="UP000736164"/>
    </source>
</evidence>
<evidence type="ECO:0000256" key="2">
    <source>
        <dbReference type="ARBA" id="ARBA00022448"/>
    </source>
</evidence>
<keyword evidence="2" id="KW-0813">Transport</keyword>
<reference evidence="9" key="1">
    <citation type="journal article" date="2021" name="Cell">
        <title>Tracing the genetic footprints of vertebrate landing in non-teleost ray-finned fishes.</title>
        <authorList>
            <person name="Bi X."/>
            <person name="Wang K."/>
            <person name="Yang L."/>
            <person name="Pan H."/>
            <person name="Jiang H."/>
            <person name="Wei Q."/>
            <person name="Fang M."/>
            <person name="Yu H."/>
            <person name="Zhu C."/>
            <person name="Cai Y."/>
            <person name="He Y."/>
            <person name="Gan X."/>
            <person name="Zeng H."/>
            <person name="Yu D."/>
            <person name="Zhu Y."/>
            <person name="Jiang H."/>
            <person name="Qiu Q."/>
            <person name="Yang H."/>
            <person name="Zhang Y.E."/>
            <person name="Wang W."/>
            <person name="Zhu M."/>
            <person name="He S."/>
            <person name="Zhang G."/>
        </authorList>
    </citation>
    <scope>NUCLEOTIDE SEQUENCE</scope>
    <source>
        <strain evidence="9">Allg_001</strain>
    </source>
</reference>
<accession>A0A8J7P3Y0</accession>
<feature type="region of interest" description="Disordered" evidence="8">
    <location>
        <begin position="84"/>
        <end position="114"/>
    </location>
</feature>
<keyword evidence="6" id="KW-0472">Membrane</keyword>
<evidence type="ECO:0000313" key="9">
    <source>
        <dbReference type="EMBL" id="MBN3325004.1"/>
    </source>
</evidence>
<evidence type="ECO:0000256" key="4">
    <source>
        <dbReference type="ARBA" id="ARBA00022989"/>
    </source>
</evidence>
<keyword evidence="3" id="KW-0812">Transmembrane</keyword>
<dbReference type="PANTHER" id="PTHR11537">
    <property type="entry name" value="VOLTAGE-GATED POTASSIUM CHANNEL"/>
    <property type="match status" value="1"/>
</dbReference>
<dbReference type="InterPro" id="IPR027359">
    <property type="entry name" value="Volt_channel_dom_sf"/>
</dbReference>
<comment type="subcellular location">
    <subcellularLocation>
        <location evidence="1">Membrane</location>
        <topology evidence="1">Multi-pass membrane protein</topology>
    </subcellularLocation>
</comment>
<dbReference type="GO" id="GO:0030424">
    <property type="term" value="C:axon"/>
    <property type="evidence" value="ECO:0007669"/>
    <property type="project" value="TreeGrafter"/>
</dbReference>
<evidence type="ECO:0000256" key="5">
    <source>
        <dbReference type="ARBA" id="ARBA00023065"/>
    </source>
</evidence>
<dbReference type="GO" id="GO:0001508">
    <property type="term" value="P:action potential"/>
    <property type="evidence" value="ECO:0007669"/>
    <property type="project" value="TreeGrafter"/>
</dbReference>
<keyword evidence="7" id="KW-0407">Ion channel</keyword>
<dbReference type="Proteomes" id="UP000736164">
    <property type="component" value="Unassembled WGS sequence"/>
</dbReference>
<dbReference type="EMBL" id="JAAWVO010073700">
    <property type="protein sequence ID" value="MBN3325004.1"/>
    <property type="molecule type" value="Genomic_DNA"/>
</dbReference>
<keyword evidence="5" id="KW-0406">Ion transport</keyword>
<evidence type="ECO:0000256" key="7">
    <source>
        <dbReference type="ARBA" id="ARBA00023303"/>
    </source>
</evidence>
<dbReference type="GO" id="GO:0043197">
    <property type="term" value="C:dendritic spine"/>
    <property type="evidence" value="ECO:0007669"/>
    <property type="project" value="TreeGrafter"/>
</dbReference>